<dbReference type="PATRIC" id="fig|1288826.3.peg.3150"/>
<evidence type="ECO:0000313" key="3">
    <source>
        <dbReference type="EMBL" id="EMP54447.1"/>
    </source>
</evidence>
<gene>
    <name evidence="3" type="ORF">MSNKSG1_15856</name>
</gene>
<reference evidence="3 4" key="1">
    <citation type="journal article" date="2013" name="Genome Announc.">
        <title>Genome Sequence of Hydrothermal Arsenic-Respiring Bacterium Marinobacter santoriniensis NKSG1T.</title>
        <authorList>
            <person name="Handley K.M."/>
            <person name="Upton M."/>
            <person name="Beatson S.A."/>
            <person name="Hery M."/>
            <person name="Lloyd J.R."/>
        </authorList>
    </citation>
    <scope>NUCLEOTIDE SEQUENCE [LARGE SCALE GENOMIC DNA]</scope>
    <source>
        <strain evidence="3 4">NKSG1</strain>
    </source>
</reference>
<accession>M7D9Y4</accession>
<dbReference type="AlphaFoldDB" id="M7D9Y4"/>
<dbReference type="EMBL" id="APAT01000023">
    <property type="protein sequence ID" value="EMP54447.1"/>
    <property type="molecule type" value="Genomic_DNA"/>
</dbReference>
<feature type="region of interest" description="Disordered" evidence="1">
    <location>
        <begin position="99"/>
        <end position="128"/>
    </location>
</feature>
<keyword evidence="4" id="KW-1185">Reference proteome</keyword>
<evidence type="ECO:0000313" key="4">
    <source>
        <dbReference type="Proteomes" id="UP000011960"/>
    </source>
</evidence>
<dbReference type="STRING" id="1288826.MSNKSG1_15856"/>
<organism evidence="3 4">
    <name type="scientific">Marinobacter santoriniensis NKSG1</name>
    <dbReference type="NCBI Taxonomy" id="1288826"/>
    <lineage>
        <taxon>Bacteria</taxon>
        <taxon>Pseudomonadati</taxon>
        <taxon>Pseudomonadota</taxon>
        <taxon>Gammaproteobacteria</taxon>
        <taxon>Pseudomonadales</taxon>
        <taxon>Marinobacteraceae</taxon>
        <taxon>Marinobacter</taxon>
    </lineage>
</organism>
<dbReference type="Pfam" id="PF01381">
    <property type="entry name" value="HTH_3"/>
    <property type="match status" value="1"/>
</dbReference>
<sequence length="128" mass="14245">MAELADRTDSYVGNLSRIERNVAKPSLDLLYRIAEALGYTMADIFSISEASKDHRDPKQVALNTIFIALLEQDRELLLEFARLLQERAQKNISDITVDAKPLPVAHEQPADQDNDDPRGDGIPPSATD</sequence>
<protein>
    <submittedName>
        <fullName evidence="3">Helix-turn-helix type 3 domain-containing protein</fullName>
    </submittedName>
</protein>
<dbReference type="Gene3D" id="1.10.260.40">
    <property type="entry name" value="lambda repressor-like DNA-binding domains"/>
    <property type="match status" value="1"/>
</dbReference>
<proteinExistence type="predicted"/>
<comment type="caution">
    <text evidence="3">The sequence shown here is derived from an EMBL/GenBank/DDBJ whole genome shotgun (WGS) entry which is preliminary data.</text>
</comment>
<name>M7D9Y4_9GAMM</name>
<dbReference type="Proteomes" id="UP000011960">
    <property type="component" value="Unassembled WGS sequence"/>
</dbReference>
<dbReference type="GO" id="GO:0003677">
    <property type="term" value="F:DNA binding"/>
    <property type="evidence" value="ECO:0007669"/>
    <property type="project" value="InterPro"/>
</dbReference>
<dbReference type="SUPFAM" id="SSF47413">
    <property type="entry name" value="lambda repressor-like DNA-binding domains"/>
    <property type="match status" value="1"/>
</dbReference>
<dbReference type="CDD" id="cd00093">
    <property type="entry name" value="HTH_XRE"/>
    <property type="match status" value="1"/>
</dbReference>
<feature type="domain" description="HTH cro/C1-type" evidence="2">
    <location>
        <begin position="1"/>
        <end position="44"/>
    </location>
</feature>
<dbReference type="InterPro" id="IPR001387">
    <property type="entry name" value="Cro/C1-type_HTH"/>
</dbReference>
<evidence type="ECO:0000256" key="1">
    <source>
        <dbReference type="SAM" id="MobiDB-lite"/>
    </source>
</evidence>
<dbReference type="PROSITE" id="PS50943">
    <property type="entry name" value="HTH_CROC1"/>
    <property type="match status" value="1"/>
</dbReference>
<evidence type="ECO:0000259" key="2">
    <source>
        <dbReference type="PROSITE" id="PS50943"/>
    </source>
</evidence>
<dbReference type="eggNOG" id="COG1396">
    <property type="taxonomic scope" value="Bacteria"/>
</dbReference>
<dbReference type="InterPro" id="IPR010982">
    <property type="entry name" value="Lambda_DNA-bd_dom_sf"/>
</dbReference>